<dbReference type="InterPro" id="IPR032675">
    <property type="entry name" value="LRR_dom_sf"/>
</dbReference>
<organism evidence="2 3">
    <name type="scientific">Marasmius oreades</name>
    <name type="common">fairy-ring Marasmius</name>
    <dbReference type="NCBI Taxonomy" id="181124"/>
    <lineage>
        <taxon>Eukaryota</taxon>
        <taxon>Fungi</taxon>
        <taxon>Dikarya</taxon>
        <taxon>Basidiomycota</taxon>
        <taxon>Agaricomycotina</taxon>
        <taxon>Agaricomycetes</taxon>
        <taxon>Agaricomycetidae</taxon>
        <taxon>Agaricales</taxon>
        <taxon>Marasmiineae</taxon>
        <taxon>Marasmiaceae</taxon>
        <taxon>Marasmius</taxon>
    </lineage>
</organism>
<dbReference type="RefSeq" id="XP_043009738.1">
    <property type="nucleotide sequence ID" value="XM_043151658.1"/>
</dbReference>
<comment type="caution">
    <text evidence="2">The sequence shown here is derived from an EMBL/GenBank/DDBJ whole genome shotgun (WGS) entry which is preliminary data.</text>
</comment>
<reference evidence="2" key="1">
    <citation type="journal article" date="2021" name="Genome Biol. Evol.">
        <title>The assembled and annotated genome of the fairy-ring fungus Marasmius oreades.</title>
        <authorList>
            <person name="Hiltunen M."/>
            <person name="Ament-Velasquez S.L."/>
            <person name="Johannesson H."/>
        </authorList>
    </citation>
    <scope>NUCLEOTIDE SEQUENCE</scope>
    <source>
        <strain evidence="2">03SP1</strain>
    </source>
</reference>
<keyword evidence="3" id="KW-1185">Reference proteome</keyword>
<name>A0A9P7S2B1_9AGAR</name>
<dbReference type="OrthoDB" id="3365698at2759"/>
<evidence type="ECO:0000313" key="2">
    <source>
        <dbReference type="EMBL" id="KAG7093268.1"/>
    </source>
</evidence>
<feature type="coiled-coil region" evidence="1">
    <location>
        <begin position="58"/>
        <end position="92"/>
    </location>
</feature>
<sequence>MEGKLMLGERLDDASVHAQQPVLCQRCQHVVDTPYIRPLQTIEPRFLHNDYIPSKVEMSELKDLLKEGERELKRYEVDMALLQQTLEQLGNAKSAVEPTTRQCRAAISAQRRVPVEIWEMIFSTLCLSLCEYSFDVNYRSHSPLLGLPATIISQVCSHWRTIAKGLSKLWSSITVNLSEPPYDVGLPLEVYFSNSGDYPLKLQIEGDGPTLESPWCVGLWESLSRHIHRSRELTMAVDGGDRIGNLPPVQQLTFPKLELYHEEYPSPDVLVWPWFWQAIQKSPKLAVFSSYHINHTIPFPQLTAWEVPYIGCSDDVDFFLDVARNCKALESLALVNISSDVASFPVASREVNLPSLREFSATADQDDYSWLPSIFGSLVMPSLEAFHIDYAWPLPSTFLDMVRRSSISLKQIRLRLEQQDPTSFSGSPLLLDILQAAPKLTRFSFTLTRASSTTIRRYTAVVDDMVSALLSKFEDGSPDFLPQLEYLSLELPYVTLNTQLVKRILEVVSARQRTFHPLAEFRFVRLYGGSQFKSERLVVEPELLERIRILDEGRVKVVIRDRA</sequence>
<gene>
    <name evidence="2" type="ORF">E1B28_006951</name>
</gene>
<dbReference type="KEGG" id="more:E1B28_006951"/>
<dbReference type="Gene3D" id="3.80.10.10">
    <property type="entry name" value="Ribonuclease Inhibitor"/>
    <property type="match status" value="1"/>
</dbReference>
<evidence type="ECO:0000256" key="1">
    <source>
        <dbReference type="SAM" id="Coils"/>
    </source>
</evidence>
<proteinExistence type="predicted"/>
<dbReference type="GeneID" id="66076027"/>
<protein>
    <recommendedName>
        <fullName evidence="4">F-box domain-containing protein</fullName>
    </recommendedName>
</protein>
<dbReference type="Proteomes" id="UP001049176">
    <property type="component" value="Chromosome 4"/>
</dbReference>
<dbReference type="AlphaFoldDB" id="A0A9P7S2B1"/>
<dbReference type="EMBL" id="CM032184">
    <property type="protein sequence ID" value="KAG7093268.1"/>
    <property type="molecule type" value="Genomic_DNA"/>
</dbReference>
<accession>A0A9P7S2B1</accession>
<evidence type="ECO:0000313" key="3">
    <source>
        <dbReference type="Proteomes" id="UP001049176"/>
    </source>
</evidence>
<evidence type="ECO:0008006" key="4">
    <source>
        <dbReference type="Google" id="ProtNLM"/>
    </source>
</evidence>
<keyword evidence="1" id="KW-0175">Coiled coil</keyword>